<dbReference type="RefSeq" id="WP_244861466.1">
    <property type="nucleotide sequence ID" value="NZ_BOSL01000005.1"/>
</dbReference>
<evidence type="ECO:0000313" key="2">
    <source>
        <dbReference type="Proteomes" id="UP000679992"/>
    </source>
</evidence>
<proteinExistence type="predicted"/>
<organism evidence="1 2">
    <name type="scientific">Paenibacillus vini</name>
    <dbReference type="NCBI Taxonomy" id="1476024"/>
    <lineage>
        <taxon>Bacteria</taxon>
        <taxon>Bacillati</taxon>
        <taxon>Bacillota</taxon>
        <taxon>Bacilli</taxon>
        <taxon>Bacillales</taxon>
        <taxon>Paenibacillaceae</taxon>
        <taxon>Paenibacillus</taxon>
    </lineage>
</organism>
<sequence>MSERKGNKRRTLRRGRVGQLPTAGLLRRIAAEMLPFYKVVGRSRGFASAWSRAVVRADLDGMQKLLGAVAPSLSRRGMGTNGIGYFISFPAPGSYYSCGITIPPGKEQFHFNAGIHRLMARALIPFFGTIACGPPYARALARAISKNDGRAAARLVRCRVKTNALKSVRIEDAGLVLSFKYPSSKYVYSLLLFREFN</sequence>
<evidence type="ECO:0000313" key="1">
    <source>
        <dbReference type="EMBL" id="GIP52869.1"/>
    </source>
</evidence>
<dbReference type="Proteomes" id="UP000679992">
    <property type="component" value="Unassembled WGS sequence"/>
</dbReference>
<dbReference type="EMBL" id="BOSL01000005">
    <property type="protein sequence ID" value="GIP52869.1"/>
    <property type="molecule type" value="Genomic_DNA"/>
</dbReference>
<reference evidence="1 2" key="1">
    <citation type="submission" date="2021-03" db="EMBL/GenBank/DDBJ databases">
        <title>Antimicrobial resistance genes in bacteria isolated from Japanese honey, and their potential for conferring macrolide and lincosamide resistance in the American foulbrood pathogen Paenibacillus larvae.</title>
        <authorList>
            <person name="Okamoto M."/>
            <person name="Kumagai M."/>
            <person name="Kanamori H."/>
            <person name="Takamatsu D."/>
        </authorList>
    </citation>
    <scope>NUCLEOTIDE SEQUENCE [LARGE SCALE GENOMIC DNA]</scope>
    <source>
        <strain evidence="1 2">J42TS3</strain>
    </source>
</reference>
<accession>A0ABQ4MA67</accession>
<comment type="caution">
    <text evidence="1">The sequence shown here is derived from an EMBL/GenBank/DDBJ whole genome shotgun (WGS) entry which is preliminary data.</text>
</comment>
<protein>
    <submittedName>
        <fullName evidence="1">Uncharacterized protein</fullName>
    </submittedName>
</protein>
<gene>
    <name evidence="1" type="ORF">J42TS3_19040</name>
</gene>
<keyword evidence="2" id="KW-1185">Reference proteome</keyword>
<name>A0ABQ4MA67_9BACL</name>